<evidence type="ECO:0000313" key="3">
    <source>
        <dbReference type="EnsemblProtists" id="HpaP811023"/>
    </source>
</evidence>
<proteinExistence type="predicted"/>
<accession>M4BWX2</accession>
<dbReference type="eggNOG" id="KOG0017">
    <property type="taxonomic scope" value="Eukaryota"/>
</dbReference>
<dbReference type="InParanoid" id="M4BWX2"/>
<dbReference type="Proteomes" id="UP000011713">
    <property type="component" value="Unassembled WGS sequence"/>
</dbReference>
<protein>
    <recommendedName>
        <fullName evidence="2">RNase H type-1 domain-containing protein</fullName>
    </recommendedName>
</protein>
<dbReference type="EnsemblProtists" id="HpaT811023">
    <property type="protein sequence ID" value="HpaP811023"/>
    <property type="gene ID" value="HpaG811023"/>
</dbReference>
<dbReference type="InterPro" id="IPR036397">
    <property type="entry name" value="RNaseH_sf"/>
</dbReference>
<dbReference type="HOGENOM" id="CLU_1921125_0_0_1"/>
<dbReference type="GO" id="GO:0004523">
    <property type="term" value="F:RNA-DNA hybrid ribonuclease activity"/>
    <property type="evidence" value="ECO:0007669"/>
    <property type="project" value="InterPro"/>
</dbReference>
<dbReference type="GO" id="GO:0003676">
    <property type="term" value="F:nucleic acid binding"/>
    <property type="evidence" value="ECO:0007669"/>
    <property type="project" value="InterPro"/>
</dbReference>
<dbReference type="VEuPathDB" id="FungiDB:HpaG811023"/>
<dbReference type="Gene3D" id="3.30.420.10">
    <property type="entry name" value="Ribonuclease H-like superfamily/Ribonuclease H"/>
    <property type="match status" value="1"/>
</dbReference>
<dbReference type="InterPro" id="IPR002156">
    <property type="entry name" value="RNaseH_domain"/>
</dbReference>
<reference evidence="3" key="2">
    <citation type="submission" date="2015-06" db="UniProtKB">
        <authorList>
            <consortium name="EnsemblProtists"/>
        </authorList>
    </citation>
    <scope>IDENTIFICATION</scope>
    <source>
        <strain evidence="3">Emoy2</strain>
    </source>
</reference>
<keyword evidence="4" id="KW-1185">Reference proteome</keyword>
<dbReference type="EMBL" id="JH598010">
    <property type="status" value="NOT_ANNOTATED_CDS"/>
    <property type="molecule type" value="Genomic_DNA"/>
</dbReference>
<evidence type="ECO:0000313" key="4">
    <source>
        <dbReference type="Proteomes" id="UP000011713"/>
    </source>
</evidence>
<dbReference type="AlphaFoldDB" id="M4BWX2"/>
<reference evidence="4" key="1">
    <citation type="journal article" date="2010" name="Science">
        <title>Signatures of adaptation to obligate biotrophy in the Hyaloperonospora arabidopsidis genome.</title>
        <authorList>
            <person name="Baxter L."/>
            <person name="Tripathy S."/>
            <person name="Ishaque N."/>
            <person name="Boot N."/>
            <person name="Cabral A."/>
            <person name="Kemen E."/>
            <person name="Thines M."/>
            <person name="Ah-Fong A."/>
            <person name="Anderson R."/>
            <person name="Badejoko W."/>
            <person name="Bittner-Eddy P."/>
            <person name="Boore J.L."/>
            <person name="Chibucos M.C."/>
            <person name="Coates M."/>
            <person name="Dehal P."/>
            <person name="Delehaunty K."/>
            <person name="Dong S."/>
            <person name="Downton P."/>
            <person name="Dumas B."/>
            <person name="Fabro G."/>
            <person name="Fronick C."/>
            <person name="Fuerstenberg S.I."/>
            <person name="Fulton L."/>
            <person name="Gaulin E."/>
            <person name="Govers F."/>
            <person name="Hughes L."/>
            <person name="Humphray S."/>
            <person name="Jiang R.H."/>
            <person name="Judelson H."/>
            <person name="Kamoun S."/>
            <person name="Kyung K."/>
            <person name="Meijer H."/>
            <person name="Minx P."/>
            <person name="Morris P."/>
            <person name="Nelson J."/>
            <person name="Phuntumart V."/>
            <person name="Qutob D."/>
            <person name="Rehmany A."/>
            <person name="Rougon-Cardoso A."/>
            <person name="Ryden P."/>
            <person name="Torto-Alalibo T."/>
            <person name="Studholme D."/>
            <person name="Wang Y."/>
            <person name="Win J."/>
            <person name="Wood J."/>
            <person name="Clifton S.W."/>
            <person name="Rogers J."/>
            <person name="Van den Ackerveken G."/>
            <person name="Jones J.D."/>
            <person name="McDowell J.M."/>
            <person name="Beynon J."/>
            <person name="Tyler B.M."/>
        </authorList>
    </citation>
    <scope>NUCLEOTIDE SEQUENCE [LARGE SCALE GENOMIC DNA]</scope>
    <source>
        <strain evidence="4">Emoy2</strain>
    </source>
</reference>
<dbReference type="Pfam" id="PF13456">
    <property type="entry name" value="RVT_3"/>
    <property type="match status" value="1"/>
</dbReference>
<sequence>MLGTLSVSVTPLKDVGEVRIAIAPRKQPRQTISMPPPTVEADENLLMTKGRVIFCGDSNLVIRQMRGEIDCEAPGLQLLRHRAMEKLRSRPKHEFLHMKRDWNESADRLAREALPQEKGGAPWYETRNERIS</sequence>
<feature type="region of interest" description="Disordered" evidence="1">
    <location>
        <begin position="112"/>
        <end position="132"/>
    </location>
</feature>
<evidence type="ECO:0000259" key="2">
    <source>
        <dbReference type="Pfam" id="PF13456"/>
    </source>
</evidence>
<evidence type="ECO:0000256" key="1">
    <source>
        <dbReference type="SAM" id="MobiDB-lite"/>
    </source>
</evidence>
<dbReference type="SUPFAM" id="SSF53098">
    <property type="entry name" value="Ribonuclease H-like"/>
    <property type="match status" value="1"/>
</dbReference>
<feature type="domain" description="RNase H type-1" evidence="2">
    <location>
        <begin position="51"/>
        <end position="113"/>
    </location>
</feature>
<dbReference type="InterPro" id="IPR012337">
    <property type="entry name" value="RNaseH-like_sf"/>
</dbReference>
<name>M4BWX2_HYAAE</name>
<organism evidence="3 4">
    <name type="scientific">Hyaloperonospora arabidopsidis (strain Emoy2)</name>
    <name type="common">Downy mildew agent</name>
    <name type="synonym">Peronospora arabidopsidis</name>
    <dbReference type="NCBI Taxonomy" id="559515"/>
    <lineage>
        <taxon>Eukaryota</taxon>
        <taxon>Sar</taxon>
        <taxon>Stramenopiles</taxon>
        <taxon>Oomycota</taxon>
        <taxon>Peronosporomycetes</taxon>
        <taxon>Peronosporales</taxon>
        <taxon>Peronosporaceae</taxon>
        <taxon>Hyaloperonospora</taxon>
    </lineage>
</organism>